<dbReference type="InterPro" id="IPR036052">
    <property type="entry name" value="TrpB-like_PALP_sf"/>
</dbReference>
<evidence type="ECO:0000313" key="5">
    <source>
        <dbReference type="Proteomes" id="UP000243547"/>
    </source>
</evidence>
<dbReference type="RefSeq" id="WP_341426402.1">
    <property type="nucleotide sequence ID" value="NZ_FRAI01000008.1"/>
</dbReference>
<evidence type="ECO:0000259" key="3">
    <source>
        <dbReference type="Pfam" id="PF00291"/>
    </source>
</evidence>
<organism evidence="4 5">
    <name type="scientific">Anaerobranca californiensis DSM 14826</name>
    <dbReference type="NCBI Taxonomy" id="1120989"/>
    <lineage>
        <taxon>Bacteria</taxon>
        <taxon>Bacillati</taxon>
        <taxon>Bacillota</taxon>
        <taxon>Clostridia</taxon>
        <taxon>Eubacteriales</taxon>
        <taxon>Proteinivoracaceae</taxon>
        <taxon>Anaerobranca</taxon>
    </lineage>
</organism>
<protein>
    <submittedName>
        <fullName evidence="4">Cysteine synthase</fullName>
    </submittedName>
</protein>
<name>A0A1M6MYB9_9FIRM</name>
<gene>
    <name evidence="4" type="ORF">SAMN02745227_00957</name>
</gene>
<dbReference type="InterPro" id="IPR001926">
    <property type="entry name" value="TrpB-like_PALP"/>
</dbReference>
<dbReference type="SUPFAM" id="SSF53686">
    <property type="entry name" value="Tryptophan synthase beta subunit-like PLP-dependent enzymes"/>
    <property type="match status" value="1"/>
</dbReference>
<evidence type="ECO:0000256" key="1">
    <source>
        <dbReference type="ARBA" id="ARBA00001933"/>
    </source>
</evidence>
<reference evidence="5" key="1">
    <citation type="submission" date="2016-11" db="EMBL/GenBank/DDBJ databases">
        <authorList>
            <person name="Varghese N."/>
            <person name="Submissions S."/>
        </authorList>
    </citation>
    <scope>NUCLEOTIDE SEQUENCE [LARGE SCALE GENOMIC DNA]</scope>
    <source>
        <strain evidence="5">DSM 14826</strain>
    </source>
</reference>
<dbReference type="Gene3D" id="3.40.50.1100">
    <property type="match status" value="2"/>
</dbReference>
<dbReference type="STRING" id="1120989.SAMN02745227_00957"/>
<dbReference type="CDD" id="cd00640">
    <property type="entry name" value="Trp-synth-beta_II"/>
    <property type="match status" value="1"/>
</dbReference>
<keyword evidence="5" id="KW-1185">Reference proteome</keyword>
<keyword evidence="2" id="KW-0663">Pyridoxal phosphate</keyword>
<comment type="cofactor">
    <cofactor evidence="1">
        <name>pyridoxal 5'-phosphate</name>
        <dbReference type="ChEBI" id="CHEBI:597326"/>
    </cofactor>
</comment>
<accession>A0A1M6MYB9</accession>
<dbReference type="PANTHER" id="PTHR10314">
    <property type="entry name" value="CYSTATHIONINE BETA-SYNTHASE"/>
    <property type="match status" value="1"/>
</dbReference>
<dbReference type="InterPro" id="IPR053471">
    <property type="entry name" value="AKP_thiolase_beta"/>
</dbReference>
<dbReference type="EMBL" id="FRAI01000008">
    <property type="protein sequence ID" value="SHJ88511.1"/>
    <property type="molecule type" value="Genomic_DNA"/>
</dbReference>
<feature type="domain" description="Tryptophan synthase beta chain-like PALP" evidence="3">
    <location>
        <begin position="56"/>
        <end position="364"/>
    </location>
</feature>
<dbReference type="Proteomes" id="UP000243547">
    <property type="component" value="Unassembled WGS sequence"/>
</dbReference>
<sequence>MDNSYQGVMARKNEIMKKAIGIDYSQFQLTPLAFDYEKMMAYGGYTIEKIREIQKEQGVGNTPLYELKNITKLVRKLSPKGKGARIFLKDEGANPSGSFKARRAAISVYHAKKNGYKGVVAATSGNYGAAVASQAAMQNLDCIIIQEAFDSKGVYQPEIMEKGRACEAYGSEVLQLSVGPELFYVFLRTLEETGYFNASLYTPFGIAGIETLGIELAEQIMERTGRKPDKVVVTHAGGGNLTGTARGLKKAGCEETEIIGASIDLEGLHMASDGDFNRKSFTTGHTGFGVPFATWPDRADVPKNAARPLRYMDRYVTVTQGEAFYVTEMLAILEGLERGPAGNTSLAAAIPLAMEMDEDQIIVVQETEYTGAGKHLNAQLSFAIKNGIDVYLGEPRESVPGKSIVLPEHPRQLSVKEYSLDRLRATYLKNIKQNFDINSFTEIDWQFLQAELNTSLDNIKKLLSGKE</sequence>
<evidence type="ECO:0000313" key="4">
    <source>
        <dbReference type="EMBL" id="SHJ88511.1"/>
    </source>
</evidence>
<dbReference type="Pfam" id="PF00291">
    <property type="entry name" value="PALP"/>
    <property type="match status" value="1"/>
</dbReference>
<dbReference type="InterPro" id="IPR050214">
    <property type="entry name" value="Cys_Synth/Cystath_Beta-Synth"/>
</dbReference>
<dbReference type="AlphaFoldDB" id="A0A1M6MYB9"/>
<dbReference type="NCBIfam" id="NF040741">
    <property type="entry name" value="ornith_OrtB"/>
    <property type="match status" value="1"/>
</dbReference>
<evidence type="ECO:0000256" key="2">
    <source>
        <dbReference type="ARBA" id="ARBA00022898"/>
    </source>
</evidence>
<proteinExistence type="predicted"/>
<dbReference type="GO" id="GO:1901605">
    <property type="term" value="P:alpha-amino acid metabolic process"/>
    <property type="evidence" value="ECO:0007669"/>
    <property type="project" value="UniProtKB-ARBA"/>
</dbReference>